<dbReference type="InterPro" id="IPR040442">
    <property type="entry name" value="Pyrv_kinase-like_dom_sf"/>
</dbReference>
<keyword evidence="2" id="KW-1185">Reference proteome</keyword>
<dbReference type="EMBL" id="JACRTB010000005">
    <property type="protein sequence ID" value="MBC8575556.1"/>
    <property type="molecule type" value="Genomic_DNA"/>
</dbReference>
<comment type="caution">
    <text evidence="1">The sequence shown here is derived from an EMBL/GenBank/DDBJ whole genome shotgun (WGS) entry which is preliminary data.</text>
</comment>
<protein>
    <submittedName>
        <fullName evidence="1">Isocitrate lyase/PEP mutase family protein</fullName>
    </submittedName>
</protein>
<dbReference type="Proteomes" id="UP000658131">
    <property type="component" value="Unassembled WGS sequence"/>
</dbReference>
<organism evidence="1 2">
    <name type="scientific">Yanshouia hominis</name>
    <dbReference type="NCBI Taxonomy" id="2763673"/>
    <lineage>
        <taxon>Bacteria</taxon>
        <taxon>Bacillati</taxon>
        <taxon>Bacillota</taxon>
        <taxon>Clostridia</taxon>
        <taxon>Eubacteriales</taxon>
        <taxon>Oscillospiraceae</taxon>
        <taxon>Yanshouia</taxon>
    </lineage>
</organism>
<evidence type="ECO:0000313" key="1">
    <source>
        <dbReference type="EMBL" id="MBC8575556.1"/>
    </source>
</evidence>
<sequence>MSNARNVRLRELLHSGKILVAPCCHDALSASLIEQSGFEATFVSGAAATNTSIGISDVGLLSYGEYRGIFQNILNATSIPVLVDVDTGYGGLLPIMRMVEEYEAMGISGIQMEDQVFPKRCAFFGVSVVTAEEMCQRIQAACRARRDPNFLIIARTDCAKSLGFEEALRRVRQYYQAGADMVFTSMPPTAEAMEQLRALEIPKCVSVVEGTVTENYSPMDFQEMGFSLVKYPQTLIRAIIKTQIEVLKTLYETGKTTACRDLLCSQQERAEWTKLKKYTDFEMSLQEESFLV</sequence>
<dbReference type="RefSeq" id="WP_262399181.1">
    <property type="nucleotide sequence ID" value="NZ_JACRTB010000005.1"/>
</dbReference>
<dbReference type="InterPro" id="IPR015813">
    <property type="entry name" value="Pyrv/PenolPyrv_kinase-like_dom"/>
</dbReference>
<dbReference type="SUPFAM" id="SSF51621">
    <property type="entry name" value="Phosphoenolpyruvate/pyruvate domain"/>
    <property type="match status" value="1"/>
</dbReference>
<reference evidence="1 2" key="1">
    <citation type="submission" date="2020-08" db="EMBL/GenBank/DDBJ databases">
        <title>Genome public.</title>
        <authorList>
            <person name="Liu C."/>
            <person name="Sun Q."/>
        </authorList>
    </citation>
    <scope>NUCLEOTIDE SEQUENCE [LARGE SCALE GENOMIC DNA]</scope>
    <source>
        <strain evidence="1 2">BX1</strain>
    </source>
</reference>
<dbReference type="PANTHER" id="PTHR42905">
    <property type="entry name" value="PHOSPHOENOLPYRUVATE CARBOXYLASE"/>
    <property type="match status" value="1"/>
</dbReference>
<accession>A0ABR7NGM1</accession>
<name>A0ABR7NGM1_9FIRM</name>
<dbReference type="PANTHER" id="PTHR42905:SF5">
    <property type="entry name" value="CARBOXYVINYL-CARBOXYPHOSPHONATE PHOSPHORYLMUTASE, CHLOROPLASTIC"/>
    <property type="match status" value="1"/>
</dbReference>
<gene>
    <name evidence="1" type="ORF">H8717_03895</name>
</gene>
<keyword evidence="1" id="KW-0456">Lyase</keyword>
<dbReference type="GO" id="GO:0016829">
    <property type="term" value="F:lyase activity"/>
    <property type="evidence" value="ECO:0007669"/>
    <property type="project" value="UniProtKB-KW"/>
</dbReference>
<evidence type="ECO:0000313" key="2">
    <source>
        <dbReference type="Proteomes" id="UP000658131"/>
    </source>
</evidence>
<dbReference type="CDD" id="cd00377">
    <property type="entry name" value="ICL_PEPM"/>
    <property type="match status" value="1"/>
</dbReference>
<dbReference type="Gene3D" id="3.20.20.60">
    <property type="entry name" value="Phosphoenolpyruvate-binding domains"/>
    <property type="match status" value="1"/>
</dbReference>
<dbReference type="Pfam" id="PF13714">
    <property type="entry name" value="PEP_mutase"/>
    <property type="match status" value="1"/>
</dbReference>
<proteinExistence type="predicted"/>
<dbReference type="InterPro" id="IPR039556">
    <property type="entry name" value="ICL/PEPM"/>
</dbReference>